<dbReference type="Gene3D" id="2.60.120.10">
    <property type="entry name" value="Jelly Rolls"/>
    <property type="match status" value="2"/>
</dbReference>
<dbReference type="InterPro" id="IPR011051">
    <property type="entry name" value="RmlC_Cupin_sf"/>
</dbReference>
<keyword evidence="11" id="KW-1185">Reference proteome</keyword>
<feature type="active site" evidence="7">
    <location>
        <position position="251"/>
    </location>
</feature>
<dbReference type="GO" id="GO:0008270">
    <property type="term" value="F:zinc ion binding"/>
    <property type="evidence" value="ECO:0007669"/>
    <property type="project" value="InterPro"/>
</dbReference>
<gene>
    <name evidence="10" type="ORF">Rhe02_51190</name>
</gene>
<dbReference type="PANTHER" id="PTHR10309:SF0">
    <property type="entry name" value="MANNOSE-6-PHOSPHATE ISOMERASE"/>
    <property type="match status" value="1"/>
</dbReference>
<dbReference type="InterPro" id="IPR001250">
    <property type="entry name" value="Man6P_Isoase-1"/>
</dbReference>
<keyword evidence="6 10" id="KW-0413">Isomerase</keyword>
<dbReference type="GO" id="GO:0005829">
    <property type="term" value="C:cytosol"/>
    <property type="evidence" value="ECO:0007669"/>
    <property type="project" value="TreeGrafter"/>
</dbReference>
<feature type="binding site" evidence="8">
    <location>
        <position position="94"/>
    </location>
    <ligand>
        <name>Zn(2+)</name>
        <dbReference type="ChEBI" id="CHEBI:29105"/>
    </ligand>
</feature>
<evidence type="ECO:0000256" key="5">
    <source>
        <dbReference type="ARBA" id="ARBA00022833"/>
    </source>
</evidence>
<dbReference type="CDD" id="cd07011">
    <property type="entry name" value="cupin_PMI_type_I_N"/>
    <property type="match status" value="1"/>
</dbReference>
<dbReference type="PRINTS" id="PR00714">
    <property type="entry name" value="MAN6PISMRASE"/>
</dbReference>
<dbReference type="SUPFAM" id="SSF51182">
    <property type="entry name" value="RmlC-like cupins"/>
    <property type="match status" value="1"/>
</dbReference>
<evidence type="ECO:0000256" key="4">
    <source>
        <dbReference type="ARBA" id="ARBA00022723"/>
    </source>
</evidence>
<dbReference type="Pfam" id="PF20511">
    <property type="entry name" value="PMI_typeI_cat"/>
    <property type="match status" value="1"/>
</dbReference>
<feature type="binding site" evidence="8">
    <location>
        <position position="96"/>
    </location>
    <ligand>
        <name>Zn(2+)</name>
        <dbReference type="ChEBI" id="CHEBI:29105"/>
    </ligand>
</feature>
<evidence type="ECO:0000313" key="10">
    <source>
        <dbReference type="EMBL" id="GIH07052.1"/>
    </source>
</evidence>
<feature type="binding site" evidence="8">
    <location>
        <position position="121"/>
    </location>
    <ligand>
        <name>Zn(2+)</name>
        <dbReference type="ChEBI" id="CHEBI:29105"/>
    </ligand>
</feature>
<dbReference type="Proteomes" id="UP000612899">
    <property type="component" value="Unassembled WGS sequence"/>
</dbReference>
<evidence type="ECO:0000256" key="7">
    <source>
        <dbReference type="PIRSR" id="PIRSR001480-1"/>
    </source>
</evidence>
<evidence type="ECO:0000256" key="6">
    <source>
        <dbReference type="ARBA" id="ARBA00023235"/>
    </source>
</evidence>
<reference evidence="10" key="1">
    <citation type="submission" date="2021-01" db="EMBL/GenBank/DDBJ databases">
        <title>Whole genome shotgun sequence of Rhizocola hellebori NBRC 109834.</title>
        <authorList>
            <person name="Komaki H."/>
            <person name="Tamura T."/>
        </authorList>
    </citation>
    <scope>NUCLEOTIDE SEQUENCE</scope>
    <source>
        <strain evidence="10">NBRC 109834</strain>
    </source>
</reference>
<dbReference type="NCBIfam" id="TIGR00218">
    <property type="entry name" value="manA"/>
    <property type="match status" value="1"/>
</dbReference>
<dbReference type="RefSeq" id="WP_203910858.1">
    <property type="nucleotide sequence ID" value="NZ_BONY01000033.1"/>
</dbReference>
<protein>
    <recommendedName>
        <fullName evidence="3">mannose-6-phosphate isomerase</fullName>
        <ecNumber evidence="3">5.3.1.8</ecNumber>
    </recommendedName>
</protein>
<dbReference type="PIRSF" id="PIRSF001480">
    <property type="entry name" value="Mannose-6-phosphate_isomerase"/>
    <property type="match status" value="1"/>
</dbReference>
<evidence type="ECO:0000313" key="11">
    <source>
        <dbReference type="Proteomes" id="UP000612899"/>
    </source>
</evidence>
<dbReference type="InterPro" id="IPR046457">
    <property type="entry name" value="PMI_typeI_cat"/>
</dbReference>
<comment type="cofactor">
    <cofactor evidence="8">
        <name>Zn(2+)</name>
        <dbReference type="ChEBI" id="CHEBI:29105"/>
    </cofactor>
    <text evidence="8">Binds 1 zinc ion per subunit.</text>
</comment>
<dbReference type="GO" id="GO:0005975">
    <property type="term" value="P:carbohydrate metabolic process"/>
    <property type="evidence" value="ECO:0007669"/>
    <property type="project" value="InterPro"/>
</dbReference>
<feature type="binding site" evidence="8">
    <location>
        <position position="232"/>
    </location>
    <ligand>
        <name>Zn(2+)</name>
        <dbReference type="ChEBI" id="CHEBI:29105"/>
    </ligand>
</feature>
<evidence type="ECO:0000256" key="8">
    <source>
        <dbReference type="PIRSR" id="PIRSR001480-2"/>
    </source>
</evidence>
<name>A0A8J3QBV5_9ACTN</name>
<comment type="catalytic activity">
    <reaction evidence="1">
        <text>D-mannose 6-phosphate = D-fructose 6-phosphate</text>
        <dbReference type="Rhea" id="RHEA:12356"/>
        <dbReference type="ChEBI" id="CHEBI:58735"/>
        <dbReference type="ChEBI" id="CHEBI:61527"/>
        <dbReference type="EC" id="5.3.1.8"/>
    </reaction>
</comment>
<dbReference type="GO" id="GO:0004476">
    <property type="term" value="F:mannose-6-phosphate isomerase activity"/>
    <property type="evidence" value="ECO:0007669"/>
    <property type="project" value="UniProtKB-EC"/>
</dbReference>
<evidence type="ECO:0000256" key="1">
    <source>
        <dbReference type="ARBA" id="ARBA00000757"/>
    </source>
</evidence>
<accession>A0A8J3QBV5</accession>
<keyword evidence="4 8" id="KW-0479">Metal-binding</keyword>
<dbReference type="EC" id="5.3.1.8" evidence="3"/>
<dbReference type="Gene3D" id="1.10.441.10">
    <property type="entry name" value="Phosphomannose Isomerase, domain 2"/>
    <property type="match status" value="1"/>
</dbReference>
<keyword evidence="5 8" id="KW-0862">Zinc</keyword>
<proteinExistence type="inferred from homology"/>
<comment type="caution">
    <text evidence="10">The sequence shown here is derived from an EMBL/GenBank/DDBJ whole genome shotgun (WGS) entry which is preliminary data.</text>
</comment>
<evidence type="ECO:0000256" key="3">
    <source>
        <dbReference type="ARBA" id="ARBA00011956"/>
    </source>
</evidence>
<dbReference type="GO" id="GO:0009298">
    <property type="term" value="P:GDP-mannose biosynthetic process"/>
    <property type="evidence" value="ECO:0007669"/>
    <property type="project" value="InterPro"/>
</dbReference>
<dbReference type="PANTHER" id="PTHR10309">
    <property type="entry name" value="MANNOSE-6-PHOSPHATE ISOMERASE"/>
    <property type="match status" value="1"/>
</dbReference>
<dbReference type="AlphaFoldDB" id="A0A8J3QBV5"/>
<dbReference type="InterPro" id="IPR014710">
    <property type="entry name" value="RmlC-like_jellyroll"/>
</dbReference>
<feature type="domain" description="Phosphomannose isomerase type I catalytic" evidence="9">
    <location>
        <begin position="1"/>
        <end position="137"/>
    </location>
</feature>
<dbReference type="EMBL" id="BONY01000033">
    <property type="protein sequence ID" value="GIH07052.1"/>
    <property type="molecule type" value="Genomic_DNA"/>
</dbReference>
<sequence>MQRLHSQIRGYPWGSRDFIAKVQGRPHPTPAPEAELWIGAHPDSPSAVEGGGTLDQLIATTPEASLGADSIAAFGARLPYLMKLLAAQEPLSLQAHPDSEQARAGFAAAHPSYVDAYHKPELMLALEDFEALCGFRPGPESAQLLRALGIASLAPVVESLEAGDLRAAVSTLLGWPAGEREALVAAVAQGDQLAGQLAGYYPDDMGVIVALLLNHVTLRPGEAIWMPAGTLHAYVRGAGVEIMASSDNVLRGGLTRKHIDVAELLRVLRFEPMRIPLLSEQTVSPGVVTWPVPVADFRLSRIRLDGEQPALELTPHGPRTVLCLRGEVSVADKRGAVWLTGGESAFGPADGGPMIFDGAGEIYLASL</sequence>
<evidence type="ECO:0000256" key="2">
    <source>
        <dbReference type="ARBA" id="ARBA00010772"/>
    </source>
</evidence>
<comment type="similarity">
    <text evidence="2">Belongs to the mannose-6-phosphate isomerase type 1 family.</text>
</comment>
<dbReference type="InterPro" id="IPR016305">
    <property type="entry name" value="Mannose-6-P_Isomerase"/>
</dbReference>
<organism evidence="10 11">
    <name type="scientific">Rhizocola hellebori</name>
    <dbReference type="NCBI Taxonomy" id="1392758"/>
    <lineage>
        <taxon>Bacteria</taxon>
        <taxon>Bacillati</taxon>
        <taxon>Actinomycetota</taxon>
        <taxon>Actinomycetes</taxon>
        <taxon>Micromonosporales</taxon>
        <taxon>Micromonosporaceae</taxon>
        <taxon>Rhizocola</taxon>
    </lineage>
</organism>
<evidence type="ECO:0000259" key="9">
    <source>
        <dbReference type="Pfam" id="PF20511"/>
    </source>
</evidence>